<dbReference type="Gene3D" id="3.30.710.10">
    <property type="entry name" value="Potassium Channel Kv1.1, Chain A"/>
    <property type="match status" value="1"/>
</dbReference>
<keyword evidence="5" id="KW-1185">Reference proteome</keyword>
<dbReference type="InterPro" id="IPR011333">
    <property type="entry name" value="SKP1/BTB/POZ_sf"/>
</dbReference>
<dbReference type="OrthoDB" id="194443at2759"/>
<sequence>MPIGSMLNQKPVRPFKLCKGEWTPSLLNIDQTIVTIKIGPSAKEYTIHRELLCRASPYFDRAFKRDFVEAQDRVISLADVSTETFDVFQEWVYSGTLTFPYDVTQLGKAKPGAELCSECKKELPSGNEEMNPLGEWAEDLLELYVFADKYDTLLLRREIMITYQLMGEVHNTYPGWFMVSKAFAELPHNSQFCSYLVDAYRRWWDPRKGVCKCRPSEEHEAFRASENLPPAFMYQLMTRYGQNCRIASVLLMLNWCKFHEHANEDDIEACQTRRKADGRRAGCC</sequence>
<feature type="domain" description="BTB" evidence="1">
    <location>
        <begin position="32"/>
        <end position="101"/>
    </location>
</feature>
<accession>A0A8H3ZD44</accession>
<dbReference type="CDD" id="cd18186">
    <property type="entry name" value="BTB_POZ_ZBTB_KLHL-like"/>
    <property type="match status" value="1"/>
</dbReference>
<dbReference type="AlphaFoldDB" id="A0A8H3ZD44"/>
<evidence type="ECO:0000313" key="5">
    <source>
        <dbReference type="Proteomes" id="UP000490939"/>
    </source>
</evidence>
<dbReference type="Proteomes" id="UP000447873">
    <property type="component" value="Unassembled WGS sequence"/>
</dbReference>
<organism evidence="3 5">
    <name type="scientific">Venturia inaequalis</name>
    <name type="common">Apple scab fungus</name>
    <dbReference type="NCBI Taxonomy" id="5025"/>
    <lineage>
        <taxon>Eukaryota</taxon>
        <taxon>Fungi</taxon>
        <taxon>Dikarya</taxon>
        <taxon>Ascomycota</taxon>
        <taxon>Pezizomycotina</taxon>
        <taxon>Dothideomycetes</taxon>
        <taxon>Pleosporomycetidae</taxon>
        <taxon>Venturiales</taxon>
        <taxon>Venturiaceae</taxon>
        <taxon>Venturia</taxon>
    </lineage>
</organism>
<proteinExistence type="predicted"/>
<dbReference type="Pfam" id="PF00651">
    <property type="entry name" value="BTB"/>
    <property type="match status" value="1"/>
</dbReference>
<dbReference type="EMBL" id="WNWR01000003">
    <property type="protein sequence ID" value="KAE9994689.1"/>
    <property type="molecule type" value="Genomic_DNA"/>
</dbReference>
<dbReference type="Proteomes" id="UP000490939">
    <property type="component" value="Unassembled WGS sequence"/>
</dbReference>
<reference evidence="3 5" key="1">
    <citation type="submission" date="2019-07" db="EMBL/GenBank/DDBJ databases">
        <title>Venturia inaequalis Genome Resource.</title>
        <authorList>
            <person name="Lichtner F.J."/>
        </authorList>
    </citation>
    <scope>NUCLEOTIDE SEQUENCE [LARGE SCALE GENOMIC DNA]</scope>
    <source>
        <strain evidence="2 4">120213</strain>
        <strain evidence="3 5">DMI_063113</strain>
    </source>
</reference>
<dbReference type="PANTHER" id="PTHR47843:SF2">
    <property type="entry name" value="BTB DOMAIN-CONTAINING PROTEIN"/>
    <property type="match status" value="1"/>
</dbReference>
<evidence type="ECO:0000313" key="4">
    <source>
        <dbReference type="Proteomes" id="UP000447873"/>
    </source>
</evidence>
<gene>
    <name evidence="3" type="ORF">EG327_005135</name>
    <name evidence="2" type="ORF">EG328_006632</name>
</gene>
<comment type="caution">
    <text evidence="3">The sequence shown here is derived from an EMBL/GenBank/DDBJ whole genome shotgun (WGS) entry which is preliminary data.</text>
</comment>
<protein>
    <recommendedName>
        <fullName evidence="1">BTB domain-containing protein</fullName>
    </recommendedName>
</protein>
<dbReference type="PROSITE" id="PS50097">
    <property type="entry name" value="BTB"/>
    <property type="match status" value="1"/>
</dbReference>
<dbReference type="PANTHER" id="PTHR47843">
    <property type="entry name" value="BTB DOMAIN-CONTAINING PROTEIN-RELATED"/>
    <property type="match status" value="1"/>
</dbReference>
<name>A0A8H3ZD44_VENIN</name>
<evidence type="ECO:0000313" key="2">
    <source>
        <dbReference type="EMBL" id="KAE9969845.1"/>
    </source>
</evidence>
<evidence type="ECO:0000313" key="3">
    <source>
        <dbReference type="EMBL" id="KAE9994689.1"/>
    </source>
</evidence>
<dbReference type="EMBL" id="WNWS01000352">
    <property type="protein sequence ID" value="KAE9969845.1"/>
    <property type="molecule type" value="Genomic_DNA"/>
</dbReference>
<dbReference type="SUPFAM" id="SSF54695">
    <property type="entry name" value="POZ domain"/>
    <property type="match status" value="1"/>
</dbReference>
<dbReference type="InterPro" id="IPR000210">
    <property type="entry name" value="BTB/POZ_dom"/>
</dbReference>
<evidence type="ECO:0000259" key="1">
    <source>
        <dbReference type="PROSITE" id="PS50097"/>
    </source>
</evidence>